<gene>
    <name evidence="2" type="ORF">ACFQE6_22085</name>
</gene>
<sequence length="406" mass="43905">MPSLDLDAFVARTAAVVDSSPPTTLRETRTWLVEPFLETLGWAVRAESCVTDRIVDDVRLEYVPTVDTVPGLFVAAESATDSLEESRANALRRAMAWTGVDRAIYTNGRQYLLLAGTTDVEYHALERAELPAHESVIADYSRAAVGQRLGRDTRTHVARRLAVEHPILVESIADRLADATGQGDRYAAEFEAATDRFLDRLVVAFTEDGGAPPDDAADVSIRFSESTISEDESPSERAVDADSSADTDLESETDSPDATGSADRPKATARDGDSARPTADTETDDDKKREREGDEDGEYVVRFFNDRSSIGAIGHSTAAGALVEAADYLLERGLSGVEVPWSPDEGERTVLNADPTRADDSPMDAPERLSNGLVLETAGDVDERATRVEALAARAGLRVMLTGDWD</sequence>
<name>A0ABD5SSV5_9EURY</name>
<reference evidence="2 3" key="1">
    <citation type="journal article" date="2019" name="Int. J. Syst. Evol. Microbiol.">
        <title>The Global Catalogue of Microorganisms (GCM) 10K type strain sequencing project: providing services to taxonomists for standard genome sequencing and annotation.</title>
        <authorList>
            <consortium name="The Broad Institute Genomics Platform"/>
            <consortium name="The Broad Institute Genome Sequencing Center for Infectious Disease"/>
            <person name="Wu L."/>
            <person name="Ma J."/>
        </authorList>
    </citation>
    <scope>NUCLEOTIDE SEQUENCE [LARGE SCALE GENOMIC DNA]</scope>
    <source>
        <strain evidence="2 3">LMG 29247</strain>
    </source>
</reference>
<evidence type="ECO:0008006" key="4">
    <source>
        <dbReference type="Google" id="ProtNLM"/>
    </source>
</evidence>
<organism evidence="2 3">
    <name type="scientific">Natrinema soli</name>
    <dbReference type="NCBI Taxonomy" id="1930624"/>
    <lineage>
        <taxon>Archaea</taxon>
        <taxon>Methanobacteriati</taxon>
        <taxon>Methanobacteriota</taxon>
        <taxon>Stenosarchaea group</taxon>
        <taxon>Halobacteria</taxon>
        <taxon>Halobacteriales</taxon>
        <taxon>Natrialbaceae</taxon>
        <taxon>Natrinema</taxon>
    </lineage>
</organism>
<dbReference type="EMBL" id="JBHSWV010000397">
    <property type="protein sequence ID" value="MFC6767579.1"/>
    <property type="molecule type" value="Genomic_DNA"/>
</dbReference>
<comment type="caution">
    <text evidence="2">The sequence shown here is derived from an EMBL/GenBank/DDBJ whole genome shotgun (WGS) entry which is preliminary data.</text>
</comment>
<accession>A0ABD5SSV5</accession>
<feature type="region of interest" description="Disordered" evidence="1">
    <location>
        <begin position="226"/>
        <end position="295"/>
    </location>
</feature>
<feature type="compositionally biased region" description="Acidic residues" evidence="1">
    <location>
        <begin position="243"/>
        <end position="255"/>
    </location>
</feature>
<protein>
    <recommendedName>
        <fullName evidence="4">Type I restriction enzyme R protein N-terminal domain-containing protein</fullName>
    </recommendedName>
</protein>
<evidence type="ECO:0000313" key="2">
    <source>
        <dbReference type="EMBL" id="MFC6767579.1"/>
    </source>
</evidence>
<feature type="compositionally biased region" description="Basic and acidic residues" evidence="1">
    <location>
        <begin position="263"/>
        <end position="274"/>
    </location>
</feature>
<dbReference type="RefSeq" id="WP_273740446.1">
    <property type="nucleotide sequence ID" value="NZ_JAQIVI010000397.1"/>
</dbReference>
<evidence type="ECO:0000313" key="3">
    <source>
        <dbReference type="Proteomes" id="UP001596383"/>
    </source>
</evidence>
<keyword evidence="3" id="KW-1185">Reference proteome</keyword>
<evidence type="ECO:0000256" key="1">
    <source>
        <dbReference type="SAM" id="MobiDB-lite"/>
    </source>
</evidence>
<dbReference type="Proteomes" id="UP001596383">
    <property type="component" value="Unassembled WGS sequence"/>
</dbReference>
<dbReference type="AlphaFoldDB" id="A0ABD5SSV5"/>
<feature type="region of interest" description="Disordered" evidence="1">
    <location>
        <begin position="340"/>
        <end position="367"/>
    </location>
</feature>
<proteinExistence type="predicted"/>